<evidence type="ECO:0000313" key="4">
    <source>
        <dbReference type="Proteomes" id="UP000014760"/>
    </source>
</evidence>
<evidence type="ECO:0000256" key="1">
    <source>
        <dbReference type="SAM" id="Coils"/>
    </source>
</evidence>
<evidence type="ECO:0000313" key="3">
    <source>
        <dbReference type="EnsemblMetazoa" id="CapteP196281"/>
    </source>
</evidence>
<dbReference type="EMBL" id="AMQN01003534">
    <property type="status" value="NOT_ANNOTATED_CDS"/>
    <property type="molecule type" value="Genomic_DNA"/>
</dbReference>
<dbReference type="AlphaFoldDB" id="R7T4D5"/>
<dbReference type="HOGENOM" id="CLU_1679616_0_0_1"/>
<dbReference type="EMBL" id="KB312101">
    <property type="protein sequence ID" value="ELT87857.1"/>
    <property type="molecule type" value="Genomic_DNA"/>
</dbReference>
<reference evidence="2 4" key="2">
    <citation type="journal article" date="2013" name="Nature">
        <title>Insights into bilaterian evolution from three spiralian genomes.</title>
        <authorList>
            <person name="Simakov O."/>
            <person name="Marletaz F."/>
            <person name="Cho S.J."/>
            <person name="Edsinger-Gonzales E."/>
            <person name="Havlak P."/>
            <person name="Hellsten U."/>
            <person name="Kuo D.H."/>
            <person name="Larsson T."/>
            <person name="Lv J."/>
            <person name="Arendt D."/>
            <person name="Savage R."/>
            <person name="Osoegawa K."/>
            <person name="de Jong P."/>
            <person name="Grimwood J."/>
            <person name="Chapman J.A."/>
            <person name="Shapiro H."/>
            <person name="Aerts A."/>
            <person name="Otillar R.P."/>
            <person name="Terry A.Y."/>
            <person name="Boore J.L."/>
            <person name="Grigoriev I.V."/>
            <person name="Lindberg D.R."/>
            <person name="Seaver E.C."/>
            <person name="Weisblat D.A."/>
            <person name="Putnam N.H."/>
            <person name="Rokhsar D.S."/>
        </authorList>
    </citation>
    <scope>NUCLEOTIDE SEQUENCE</scope>
    <source>
        <strain evidence="2 4">I ESC-2004</strain>
    </source>
</reference>
<name>R7T4D5_CAPTE</name>
<proteinExistence type="predicted"/>
<keyword evidence="1" id="KW-0175">Coiled coil</keyword>
<evidence type="ECO:0000313" key="2">
    <source>
        <dbReference type="EMBL" id="ELT87857.1"/>
    </source>
</evidence>
<dbReference type="OrthoDB" id="6062651at2759"/>
<accession>R7T4D5</accession>
<dbReference type="EnsemblMetazoa" id="CapteT196281">
    <property type="protein sequence ID" value="CapteP196281"/>
    <property type="gene ID" value="CapteG196281"/>
</dbReference>
<dbReference type="Proteomes" id="UP000014760">
    <property type="component" value="Unassembled WGS sequence"/>
</dbReference>
<gene>
    <name evidence="2" type="ORF">CAPTEDRAFT_196281</name>
</gene>
<protein>
    <submittedName>
        <fullName evidence="2 3">Uncharacterized protein</fullName>
    </submittedName>
</protein>
<reference evidence="3" key="3">
    <citation type="submission" date="2015-06" db="UniProtKB">
        <authorList>
            <consortium name="EnsemblMetazoa"/>
        </authorList>
    </citation>
    <scope>IDENTIFICATION</scope>
</reference>
<organism evidence="2">
    <name type="scientific">Capitella teleta</name>
    <name type="common">Polychaete worm</name>
    <dbReference type="NCBI Taxonomy" id="283909"/>
    <lineage>
        <taxon>Eukaryota</taxon>
        <taxon>Metazoa</taxon>
        <taxon>Spiralia</taxon>
        <taxon>Lophotrochozoa</taxon>
        <taxon>Annelida</taxon>
        <taxon>Polychaeta</taxon>
        <taxon>Sedentaria</taxon>
        <taxon>Scolecida</taxon>
        <taxon>Capitellidae</taxon>
        <taxon>Capitella</taxon>
    </lineage>
</organism>
<keyword evidence="4" id="KW-1185">Reference proteome</keyword>
<feature type="coiled-coil region" evidence="1">
    <location>
        <begin position="32"/>
        <end position="59"/>
    </location>
</feature>
<sequence>MPAISPDELQRLIGKAVTAAIERVTCFFNEKLAKVNRRLEEQDLELNITKERLKKIEVAVNHQEQYSRRTHFRIKGLECLKSDSVKDPRYYPDNMKSSANLPYMYRSPKMCGIVRLDLTGTFAWLSDFSVELSIHSDVWCPEIGGLIPKLRTRKLFI</sequence>
<reference evidence="4" key="1">
    <citation type="submission" date="2012-12" db="EMBL/GenBank/DDBJ databases">
        <authorList>
            <person name="Hellsten U."/>
            <person name="Grimwood J."/>
            <person name="Chapman J.A."/>
            <person name="Shapiro H."/>
            <person name="Aerts A."/>
            <person name="Otillar R.P."/>
            <person name="Terry A.Y."/>
            <person name="Boore J.L."/>
            <person name="Simakov O."/>
            <person name="Marletaz F."/>
            <person name="Cho S.-J."/>
            <person name="Edsinger-Gonzales E."/>
            <person name="Havlak P."/>
            <person name="Kuo D.-H."/>
            <person name="Larsson T."/>
            <person name="Lv J."/>
            <person name="Arendt D."/>
            <person name="Savage R."/>
            <person name="Osoegawa K."/>
            <person name="de Jong P."/>
            <person name="Lindberg D.R."/>
            <person name="Seaver E.C."/>
            <person name="Weisblat D.A."/>
            <person name="Putnam N.H."/>
            <person name="Grigoriev I.V."/>
            <person name="Rokhsar D.S."/>
        </authorList>
    </citation>
    <scope>NUCLEOTIDE SEQUENCE</scope>
    <source>
        <strain evidence="4">I ESC-2004</strain>
    </source>
</reference>